<evidence type="ECO:0000256" key="2">
    <source>
        <dbReference type="ARBA" id="ARBA00022801"/>
    </source>
</evidence>
<dbReference type="AlphaFoldDB" id="A0A3P7I3B3"/>
<dbReference type="InterPro" id="IPR051297">
    <property type="entry name" value="PalB/RIM13"/>
</dbReference>
<organism evidence="5 6">
    <name type="scientific">Strongylus vulgaris</name>
    <name type="common">Blood worm</name>
    <dbReference type="NCBI Taxonomy" id="40348"/>
    <lineage>
        <taxon>Eukaryota</taxon>
        <taxon>Metazoa</taxon>
        <taxon>Ecdysozoa</taxon>
        <taxon>Nematoda</taxon>
        <taxon>Chromadorea</taxon>
        <taxon>Rhabditida</taxon>
        <taxon>Rhabditina</taxon>
        <taxon>Rhabditomorpha</taxon>
        <taxon>Strongyloidea</taxon>
        <taxon>Strongylidae</taxon>
        <taxon>Strongylus</taxon>
    </lineage>
</organism>
<gene>
    <name evidence="5" type="ORF">SVUK_LOCUS2949</name>
</gene>
<dbReference type="OrthoDB" id="167576at2759"/>
<evidence type="ECO:0000313" key="6">
    <source>
        <dbReference type="Proteomes" id="UP000270094"/>
    </source>
</evidence>
<dbReference type="InterPro" id="IPR036213">
    <property type="entry name" value="Calpain_III_sf"/>
</dbReference>
<evidence type="ECO:0000313" key="5">
    <source>
        <dbReference type="EMBL" id="VDM67951.1"/>
    </source>
</evidence>
<dbReference type="PANTHER" id="PTHR46143">
    <property type="entry name" value="CALPAIN-7"/>
    <property type="match status" value="1"/>
</dbReference>
<dbReference type="Gene3D" id="2.60.120.380">
    <property type="match status" value="1"/>
</dbReference>
<keyword evidence="3" id="KW-0788">Thiol protease</keyword>
<keyword evidence="1" id="KW-0645">Protease</keyword>
<evidence type="ECO:0000259" key="4">
    <source>
        <dbReference type="SMART" id="SM00720"/>
    </source>
</evidence>
<evidence type="ECO:0000256" key="3">
    <source>
        <dbReference type="ARBA" id="ARBA00022807"/>
    </source>
</evidence>
<reference evidence="5 6" key="1">
    <citation type="submission" date="2018-11" db="EMBL/GenBank/DDBJ databases">
        <authorList>
            <consortium name="Pathogen Informatics"/>
        </authorList>
    </citation>
    <scope>NUCLEOTIDE SEQUENCE [LARGE SCALE GENOMIC DNA]</scope>
</reference>
<feature type="domain" description="Peptidase C2 calpain" evidence="4">
    <location>
        <begin position="89"/>
        <end position="213"/>
    </location>
</feature>
<protein>
    <recommendedName>
        <fullName evidence="4">Peptidase C2 calpain domain-containing protein</fullName>
    </recommendedName>
</protein>
<dbReference type="Proteomes" id="UP000270094">
    <property type="component" value="Unassembled WGS sequence"/>
</dbReference>
<dbReference type="SUPFAM" id="SSF49758">
    <property type="entry name" value="Calpain large subunit, middle domain (domain III)"/>
    <property type="match status" value="2"/>
</dbReference>
<feature type="non-terminal residue" evidence="5">
    <location>
        <position position="1"/>
    </location>
</feature>
<keyword evidence="6" id="KW-1185">Reference proteome</keyword>
<dbReference type="PANTHER" id="PTHR46143:SF1">
    <property type="entry name" value="CALPAIN-7"/>
    <property type="match status" value="1"/>
</dbReference>
<dbReference type="SMART" id="SM00720">
    <property type="entry name" value="calpain_III"/>
    <property type="match status" value="1"/>
</dbReference>
<dbReference type="Pfam" id="PF01067">
    <property type="entry name" value="Calpain_III"/>
    <property type="match status" value="1"/>
</dbReference>
<dbReference type="GO" id="GO:0006508">
    <property type="term" value="P:proteolysis"/>
    <property type="evidence" value="ECO:0007669"/>
    <property type="project" value="UniProtKB-KW"/>
</dbReference>
<proteinExistence type="predicted"/>
<keyword evidence="2" id="KW-0378">Hydrolase</keyword>
<accession>A0A3P7I3B3</accession>
<dbReference type="InterPro" id="IPR022683">
    <property type="entry name" value="Calpain_III"/>
</dbReference>
<dbReference type="GO" id="GO:0004197">
    <property type="term" value="F:cysteine-type endopeptidase activity"/>
    <property type="evidence" value="ECO:0007669"/>
    <property type="project" value="TreeGrafter"/>
</dbReference>
<name>A0A3P7I3B3_STRVU</name>
<sequence length="218" mass="24636">ADFAENKEYITVLVYKSGRKVYIPTDPKPLYEGIRINSPHFLCQMVINEPGLHKYTLVVAQYEKMRTIYYTLRVYSSSSFHLSPLKSLYNVKKTETGKWEGRSAGGCGNGLSRETYKNNPLFHISLEESSDENLILIDLKGPKQYSVGFEVLQVSSPRNIPFEKKDSGVYRPGYTILALEKVPAGVYSIRPMTFLAGQEGPFILKVEASCGFSMKRVQ</sequence>
<dbReference type="InterPro" id="IPR022682">
    <property type="entry name" value="Calpain_domain_III"/>
</dbReference>
<dbReference type="EMBL" id="UYYB01007116">
    <property type="protein sequence ID" value="VDM67951.1"/>
    <property type="molecule type" value="Genomic_DNA"/>
</dbReference>
<evidence type="ECO:0000256" key="1">
    <source>
        <dbReference type="ARBA" id="ARBA00022670"/>
    </source>
</evidence>